<keyword evidence="1" id="KW-0175">Coiled coil</keyword>
<dbReference type="Gene3D" id="1.20.1280.50">
    <property type="match status" value="1"/>
</dbReference>
<proteinExistence type="predicted"/>
<dbReference type="InterPro" id="IPR036047">
    <property type="entry name" value="F-box-like_dom_sf"/>
</dbReference>
<organism evidence="3 4">
    <name type="scientific">Mycena metata</name>
    <dbReference type="NCBI Taxonomy" id="1033252"/>
    <lineage>
        <taxon>Eukaryota</taxon>
        <taxon>Fungi</taxon>
        <taxon>Dikarya</taxon>
        <taxon>Basidiomycota</taxon>
        <taxon>Agaricomycotina</taxon>
        <taxon>Agaricomycetes</taxon>
        <taxon>Agaricomycetidae</taxon>
        <taxon>Agaricales</taxon>
        <taxon>Marasmiineae</taxon>
        <taxon>Mycenaceae</taxon>
        <taxon>Mycena</taxon>
    </lineage>
</organism>
<dbReference type="SUPFAM" id="SSF81383">
    <property type="entry name" value="F-box domain"/>
    <property type="match status" value="1"/>
</dbReference>
<dbReference type="SUPFAM" id="SSF52047">
    <property type="entry name" value="RNI-like"/>
    <property type="match status" value="1"/>
</dbReference>
<sequence>MSVRGNCENCDHEGREGPPKLPRNLNHISIAARRAALAKIRLQISRHEKSIEALEEKANELEENLALVVYPVLTLPPEITSKIFLQCLPTHGRVEPSPSRAPLLLTQVCHHWRQVAHSTCGLWSSLYISPTFQIDAAPWAVVARDDSACALLQTWFPRAKASPLSLGLDFGTRKMSPRLIDILFSFASQIERLDLHLEAGQFQELRPLRIAFPRLHHFATQNYNEPDVPDFLERVPSLRELRLLDSHDIDRDFPFQAPSHIEGLPLLTNLCFELEDQYIQLESVTLPPTVCPNLRSLRLVSGVAVSGLCLMTCPGLQELTLPHLSTLEDVEQFLTRSSCAVERLTISFDDPDMADEEDMVGDWLELFPHVSVLIVKQCEAVDLLLHHLKSGELMPRLTEIAVQSSISPRMLGKNHDNTLIALLENRPDELRKLHLNFTLPSGDSAHESGVWYPGRFATTALEEMMDDGLDFLFYAAAYTGRALLWPSDYIFPDPLPSFP</sequence>
<dbReference type="AlphaFoldDB" id="A0AAD7GWC6"/>
<evidence type="ECO:0000313" key="3">
    <source>
        <dbReference type="EMBL" id="KAJ7706498.1"/>
    </source>
</evidence>
<gene>
    <name evidence="3" type="ORF">B0H16DRAFT_1901649</name>
</gene>
<feature type="compositionally biased region" description="Basic and acidic residues" evidence="2">
    <location>
        <begin position="9"/>
        <end position="18"/>
    </location>
</feature>
<protein>
    <recommendedName>
        <fullName evidence="5">F-box domain-containing protein</fullName>
    </recommendedName>
</protein>
<name>A0AAD7GWC6_9AGAR</name>
<feature type="coiled-coil region" evidence="1">
    <location>
        <begin position="37"/>
        <end position="64"/>
    </location>
</feature>
<evidence type="ECO:0008006" key="5">
    <source>
        <dbReference type="Google" id="ProtNLM"/>
    </source>
</evidence>
<dbReference type="Gene3D" id="3.80.10.10">
    <property type="entry name" value="Ribonuclease Inhibitor"/>
    <property type="match status" value="1"/>
</dbReference>
<feature type="region of interest" description="Disordered" evidence="2">
    <location>
        <begin position="1"/>
        <end position="23"/>
    </location>
</feature>
<dbReference type="EMBL" id="JARKIB010000460">
    <property type="protein sequence ID" value="KAJ7706498.1"/>
    <property type="molecule type" value="Genomic_DNA"/>
</dbReference>
<comment type="caution">
    <text evidence="3">The sequence shown here is derived from an EMBL/GenBank/DDBJ whole genome shotgun (WGS) entry which is preliminary data.</text>
</comment>
<reference evidence="3" key="1">
    <citation type="submission" date="2023-03" db="EMBL/GenBank/DDBJ databases">
        <title>Massive genome expansion in bonnet fungi (Mycena s.s.) driven by repeated elements and novel gene families across ecological guilds.</title>
        <authorList>
            <consortium name="Lawrence Berkeley National Laboratory"/>
            <person name="Harder C.B."/>
            <person name="Miyauchi S."/>
            <person name="Viragh M."/>
            <person name="Kuo A."/>
            <person name="Thoen E."/>
            <person name="Andreopoulos B."/>
            <person name="Lu D."/>
            <person name="Skrede I."/>
            <person name="Drula E."/>
            <person name="Henrissat B."/>
            <person name="Morin E."/>
            <person name="Kohler A."/>
            <person name="Barry K."/>
            <person name="LaButti K."/>
            <person name="Morin E."/>
            <person name="Salamov A."/>
            <person name="Lipzen A."/>
            <person name="Mereny Z."/>
            <person name="Hegedus B."/>
            <person name="Baldrian P."/>
            <person name="Stursova M."/>
            <person name="Weitz H."/>
            <person name="Taylor A."/>
            <person name="Grigoriev I.V."/>
            <person name="Nagy L.G."/>
            <person name="Martin F."/>
            <person name="Kauserud H."/>
        </authorList>
    </citation>
    <scope>NUCLEOTIDE SEQUENCE</scope>
    <source>
        <strain evidence="3">CBHHK182m</strain>
    </source>
</reference>
<evidence type="ECO:0000313" key="4">
    <source>
        <dbReference type="Proteomes" id="UP001215598"/>
    </source>
</evidence>
<dbReference type="Proteomes" id="UP001215598">
    <property type="component" value="Unassembled WGS sequence"/>
</dbReference>
<evidence type="ECO:0000256" key="2">
    <source>
        <dbReference type="SAM" id="MobiDB-lite"/>
    </source>
</evidence>
<accession>A0AAD7GWC6</accession>
<dbReference type="InterPro" id="IPR032675">
    <property type="entry name" value="LRR_dom_sf"/>
</dbReference>
<evidence type="ECO:0000256" key="1">
    <source>
        <dbReference type="SAM" id="Coils"/>
    </source>
</evidence>
<keyword evidence="4" id="KW-1185">Reference proteome</keyword>